<gene>
    <name evidence="6" type="ORF">H8J70_05305</name>
</gene>
<dbReference type="Pfam" id="PF07687">
    <property type="entry name" value="M20_dimer"/>
    <property type="match status" value="1"/>
</dbReference>
<keyword evidence="3" id="KW-0378">Hydrolase</keyword>
<dbReference type="InterPro" id="IPR036264">
    <property type="entry name" value="Bact_exopeptidase_dim_dom"/>
</dbReference>
<protein>
    <submittedName>
        <fullName evidence="6">M20 family metallopeptidase</fullName>
    </submittedName>
</protein>
<dbReference type="InterPro" id="IPR050072">
    <property type="entry name" value="Peptidase_M20A"/>
</dbReference>
<evidence type="ECO:0000256" key="2">
    <source>
        <dbReference type="ARBA" id="ARBA00022723"/>
    </source>
</evidence>
<dbReference type="PANTHER" id="PTHR43808:SF9">
    <property type="entry name" value="BLL0789 PROTEIN"/>
    <property type="match status" value="1"/>
</dbReference>
<comment type="caution">
    <text evidence="6">The sequence shown here is derived from an EMBL/GenBank/DDBJ whole genome shotgun (WGS) entry which is preliminary data.</text>
</comment>
<dbReference type="Gene3D" id="3.30.70.360">
    <property type="match status" value="1"/>
</dbReference>
<dbReference type="InterPro" id="IPR001261">
    <property type="entry name" value="ArgE/DapE_CS"/>
</dbReference>
<accession>A0ABR6VJ03</accession>
<dbReference type="PANTHER" id="PTHR43808">
    <property type="entry name" value="ACETYLORNITHINE DEACETYLASE"/>
    <property type="match status" value="1"/>
</dbReference>
<dbReference type="SUPFAM" id="SSF55031">
    <property type="entry name" value="Bacterial exopeptidase dimerisation domain"/>
    <property type="match status" value="1"/>
</dbReference>
<evidence type="ECO:0000313" key="7">
    <source>
        <dbReference type="Proteomes" id="UP000606870"/>
    </source>
</evidence>
<name>A0ABR6VJ03_9FIRM</name>
<dbReference type="CDD" id="cd03885">
    <property type="entry name" value="M20_CPDG2"/>
    <property type="match status" value="1"/>
</dbReference>
<evidence type="ECO:0000256" key="1">
    <source>
        <dbReference type="ARBA" id="ARBA00001947"/>
    </source>
</evidence>
<dbReference type="RefSeq" id="WP_186502821.1">
    <property type="nucleotide sequence ID" value="NZ_JACOGK010000012.1"/>
</dbReference>
<keyword evidence="2" id="KW-0479">Metal-binding</keyword>
<feature type="domain" description="Peptidase M20 dimerisation" evidence="5">
    <location>
        <begin position="188"/>
        <end position="285"/>
    </location>
</feature>
<comment type="cofactor">
    <cofactor evidence="1">
        <name>Zn(2+)</name>
        <dbReference type="ChEBI" id="CHEBI:29105"/>
    </cofactor>
</comment>
<dbReference type="PROSITE" id="PS00758">
    <property type="entry name" value="ARGE_DAPE_CPG2_1"/>
    <property type="match status" value="1"/>
</dbReference>
<sequence length="392" mass="42687">MHTTVVKEVEAYVREHREEILAKYEELVNLKDFWRDARAVDDVGEWLKKEFTNAGFDCSLVSFTPEAGNALVGTLGADRPGKPILFSGHMDTALASELYAEQPFRIEAGKAYGPGVVDMKGGLIIALYVAKALNAVGYDERPLKILFVPDEEGSHQFTNVADYLTEEAAGCFFAFNMETGLMDNSLTVGRKGGIGIDVEVTGKAAHAGQAFFEGVNAIEEMAHKIVAFQALTDAEKGTTVNTGVIKGGTVPNAVPGVCTCELDVRFTTLDELERVRQAIEVICATSHVTGATCSYREQHLFPPFVTGEKEMKLFHFLEKTAETYGYARTQPAQVGGCSDAAFIQKAGIPVLCSCGIRGDRHHTTDEFAVVDSLFERIHWLTAAVIDADEMAE</sequence>
<reference evidence="6 7" key="1">
    <citation type="submission" date="2020-08" db="EMBL/GenBank/DDBJ databases">
        <authorList>
            <person name="Liu C."/>
            <person name="Sun Q."/>
        </authorList>
    </citation>
    <scope>NUCLEOTIDE SEQUENCE [LARGE SCALE GENOMIC DNA]</scope>
    <source>
        <strain evidence="6 7">NSJ-59</strain>
    </source>
</reference>
<evidence type="ECO:0000259" key="5">
    <source>
        <dbReference type="Pfam" id="PF07687"/>
    </source>
</evidence>
<evidence type="ECO:0000313" key="6">
    <source>
        <dbReference type="EMBL" id="MBC3536664.1"/>
    </source>
</evidence>
<dbReference type="EMBL" id="JACOGK010000012">
    <property type="protein sequence ID" value="MBC3536664.1"/>
    <property type="molecule type" value="Genomic_DNA"/>
</dbReference>
<dbReference type="Proteomes" id="UP000606870">
    <property type="component" value="Unassembled WGS sequence"/>
</dbReference>
<dbReference type="InterPro" id="IPR002933">
    <property type="entry name" value="Peptidase_M20"/>
</dbReference>
<dbReference type="Pfam" id="PF01546">
    <property type="entry name" value="Peptidase_M20"/>
    <property type="match status" value="1"/>
</dbReference>
<keyword evidence="4" id="KW-0862">Zinc</keyword>
<organism evidence="6 7">
    <name type="scientific">Megasphaera hominis</name>
    <dbReference type="NCBI Taxonomy" id="159836"/>
    <lineage>
        <taxon>Bacteria</taxon>
        <taxon>Bacillati</taxon>
        <taxon>Bacillota</taxon>
        <taxon>Negativicutes</taxon>
        <taxon>Veillonellales</taxon>
        <taxon>Veillonellaceae</taxon>
        <taxon>Megasphaera</taxon>
    </lineage>
</organism>
<evidence type="ECO:0000256" key="4">
    <source>
        <dbReference type="ARBA" id="ARBA00022833"/>
    </source>
</evidence>
<dbReference type="InterPro" id="IPR017150">
    <property type="entry name" value="Pept_M20_glutamate_carboxypep"/>
</dbReference>
<dbReference type="SUPFAM" id="SSF53187">
    <property type="entry name" value="Zn-dependent exopeptidases"/>
    <property type="match status" value="1"/>
</dbReference>
<keyword evidence="7" id="KW-1185">Reference proteome</keyword>
<proteinExistence type="predicted"/>
<dbReference type="InterPro" id="IPR011650">
    <property type="entry name" value="Peptidase_M20_dimer"/>
</dbReference>
<evidence type="ECO:0000256" key="3">
    <source>
        <dbReference type="ARBA" id="ARBA00022801"/>
    </source>
</evidence>
<dbReference type="PIRSF" id="PIRSF037238">
    <property type="entry name" value="Carboxypeptidase_G2"/>
    <property type="match status" value="1"/>
</dbReference>
<dbReference type="Gene3D" id="3.40.630.10">
    <property type="entry name" value="Zn peptidases"/>
    <property type="match status" value="1"/>
</dbReference>